<gene>
    <name evidence="2" type="ORF">PIB30_082202</name>
</gene>
<dbReference type="PANTHER" id="PTHR34023">
    <property type="entry name" value="RNASE H DOMAIN-CONTAINING PROTEIN"/>
    <property type="match status" value="1"/>
</dbReference>
<evidence type="ECO:0000313" key="3">
    <source>
        <dbReference type="Proteomes" id="UP001341840"/>
    </source>
</evidence>
<feature type="domain" description="RNase H type-1" evidence="1">
    <location>
        <begin position="2"/>
        <end position="65"/>
    </location>
</feature>
<dbReference type="EMBL" id="JASCZI010001256">
    <property type="protein sequence ID" value="MED6114628.1"/>
    <property type="molecule type" value="Genomic_DNA"/>
</dbReference>
<dbReference type="InterPro" id="IPR012337">
    <property type="entry name" value="RNaseH-like_sf"/>
</dbReference>
<protein>
    <recommendedName>
        <fullName evidence="1">RNase H type-1 domain-containing protein</fullName>
    </recommendedName>
</protein>
<comment type="caution">
    <text evidence="2">The sequence shown here is derived from an EMBL/GenBank/DDBJ whole genome shotgun (WGS) entry which is preliminary data.</text>
</comment>
<accession>A0ABU6QSS5</accession>
<dbReference type="Proteomes" id="UP001341840">
    <property type="component" value="Unassembled WGS sequence"/>
</dbReference>
<evidence type="ECO:0000259" key="1">
    <source>
        <dbReference type="Pfam" id="PF13456"/>
    </source>
</evidence>
<keyword evidence="3" id="KW-1185">Reference proteome</keyword>
<name>A0ABU6QSS5_9FABA</name>
<dbReference type="SUPFAM" id="SSF53098">
    <property type="entry name" value="Ribonuclease H-like"/>
    <property type="match status" value="1"/>
</dbReference>
<sequence length="136" mass="15133">MGQRSVICETDYLDAYNLVLSTFVASSHQDLVSKIHEFLTRQWNITFLLIEHTANGVADLLAKQAATSQHGLIEWSSPSTDISSLVFKEIYCYGAAPKAQSTRNKAMSETPIRGADHPNLERYDTISTDPIRISTT</sequence>
<organism evidence="2 3">
    <name type="scientific">Stylosanthes scabra</name>
    <dbReference type="NCBI Taxonomy" id="79078"/>
    <lineage>
        <taxon>Eukaryota</taxon>
        <taxon>Viridiplantae</taxon>
        <taxon>Streptophyta</taxon>
        <taxon>Embryophyta</taxon>
        <taxon>Tracheophyta</taxon>
        <taxon>Spermatophyta</taxon>
        <taxon>Magnoliopsida</taxon>
        <taxon>eudicotyledons</taxon>
        <taxon>Gunneridae</taxon>
        <taxon>Pentapetalae</taxon>
        <taxon>rosids</taxon>
        <taxon>fabids</taxon>
        <taxon>Fabales</taxon>
        <taxon>Fabaceae</taxon>
        <taxon>Papilionoideae</taxon>
        <taxon>50 kb inversion clade</taxon>
        <taxon>dalbergioids sensu lato</taxon>
        <taxon>Dalbergieae</taxon>
        <taxon>Pterocarpus clade</taxon>
        <taxon>Stylosanthes</taxon>
    </lineage>
</organism>
<dbReference type="PANTHER" id="PTHR34023:SF4">
    <property type="entry name" value="RNASE H TYPE-1 DOMAIN-CONTAINING PROTEIN"/>
    <property type="match status" value="1"/>
</dbReference>
<proteinExistence type="predicted"/>
<dbReference type="InterPro" id="IPR002156">
    <property type="entry name" value="RNaseH_domain"/>
</dbReference>
<evidence type="ECO:0000313" key="2">
    <source>
        <dbReference type="EMBL" id="MED6114628.1"/>
    </source>
</evidence>
<dbReference type="Pfam" id="PF13456">
    <property type="entry name" value="RVT_3"/>
    <property type="match status" value="1"/>
</dbReference>
<reference evidence="2 3" key="1">
    <citation type="journal article" date="2023" name="Plants (Basel)">
        <title>Bridging the Gap: Combining Genomics and Transcriptomics Approaches to Understand Stylosanthes scabra, an Orphan Legume from the Brazilian Caatinga.</title>
        <authorList>
            <person name="Ferreira-Neto J.R.C."/>
            <person name="da Silva M.D."/>
            <person name="Binneck E."/>
            <person name="de Melo N.F."/>
            <person name="da Silva R.H."/>
            <person name="de Melo A.L.T.M."/>
            <person name="Pandolfi V."/>
            <person name="Bustamante F.O."/>
            <person name="Brasileiro-Vidal A.C."/>
            <person name="Benko-Iseppon A.M."/>
        </authorList>
    </citation>
    <scope>NUCLEOTIDE SEQUENCE [LARGE SCALE GENOMIC DNA]</scope>
    <source>
        <tissue evidence="2">Leaves</tissue>
    </source>
</reference>